<proteinExistence type="predicted"/>
<organism evidence="7 8">
    <name type="scientific">Coprococcus eutactus</name>
    <dbReference type="NCBI Taxonomy" id="33043"/>
    <lineage>
        <taxon>Bacteria</taxon>
        <taxon>Bacillati</taxon>
        <taxon>Bacillota</taxon>
        <taxon>Clostridia</taxon>
        <taxon>Lachnospirales</taxon>
        <taxon>Lachnospiraceae</taxon>
        <taxon>Coprococcus</taxon>
    </lineage>
</organism>
<feature type="transmembrane region" description="Helical" evidence="6">
    <location>
        <begin position="12"/>
        <end position="36"/>
    </location>
</feature>
<keyword evidence="3 6" id="KW-0812">Transmembrane</keyword>
<comment type="caution">
    <text evidence="7">The sequence shown here is derived from an EMBL/GenBank/DDBJ whole genome shotgun (WGS) entry which is preliminary data.</text>
</comment>
<gene>
    <name evidence="7" type="ORF">COEU31_18220</name>
</gene>
<comment type="subcellular location">
    <subcellularLocation>
        <location evidence="1">Cell membrane</location>
        <topology evidence="1">Multi-pass membrane protein</topology>
    </subcellularLocation>
</comment>
<feature type="transmembrane region" description="Helical" evidence="6">
    <location>
        <begin position="132"/>
        <end position="154"/>
    </location>
</feature>
<feature type="transmembrane region" description="Helical" evidence="6">
    <location>
        <begin position="443"/>
        <end position="461"/>
    </location>
</feature>
<protein>
    <recommendedName>
        <fullName evidence="9">Polysaccharide biosynthesis protein</fullName>
    </recommendedName>
</protein>
<feature type="transmembrane region" description="Helical" evidence="6">
    <location>
        <begin position="89"/>
        <end position="112"/>
    </location>
</feature>
<feature type="transmembrane region" description="Helical" evidence="6">
    <location>
        <begin position="347"/>
        <end position="367"/>
    </location>
</feature>
<feature type="transmembrane region" description="Helical" evidence="6">
    <location>
        <begin position="404"/>
        <end position="422"/>
    </location>
</feature>
<dbReference type="AlphaFoldDB" id="A0AAI9K5T3"/>
<dbReference type="PANTHER" id="PTHR30250">
    <property type="entry name" value="PST FAMILY PREDICTED COLANIC ACID TRANSPORTER"/>
    <property type="match status" value="1"/>
</dbReference>
<evidence type="ECO:0000256" key="3">
    <source>
        <dbReference type="ARBA" id="ARBA00022692"/>
    </source>
</evidence>
<keyword evidence="4 6" id="KW-1133">Transmembrane helix</keyword>
<evidence type="ECO:0000313" key="8">
    <source>
        <dbReference type="Proteomes" id="UP000660047"/>
    </source>
</evidence>
<keyword evidence="5 6" id="KW-0472">Membrane</keyword>
<accession>A0AAI9K5T3</accession>
<feature type="transmembrane region" description="Helical" evidence="6">
    <location>
        <begin position="473"/>
        <end position="494"/>
    </location>
</feature>
<dbReference type="InterPro" id="IPR050833">
    <property type="entry name" value="Poly_Biosynth_Transport"/>
</dbReference>
<evidence type="ECO:0000256" key="5">
    <source>
        <dbReference type="ARBA" id="ARBA00023136"/>
    </source>
</evidence>
<evidence type="ECO:0000313" key="7">
    <source>
        <dbReference type="EMBL" id="GFO94776.1"/>
    </source>
</evidence>
<feature type="transmembrane region" description="Helical" evidence="6">
    <location>
        <begin position="56"/>
        <end position="77"/>
    </location>
</feature>
<feature type="transmembrane region" description="Helical" evidence="6">
    <location>
        <begin position="379"/>
        <end position="398"/>
    </location>
</feature>
<dbReference type="Proteomes" id="UP000660047">
    <property type="component" value="Unassembled WGS sequence"/>
</dbReference>
<dbReference type="GO" id="GO:0005886">
    <property type="term" value="C:plasma membrane"/>
    <property type="evidence" value="ECO:0007669"/>
    <property type="project" value="UniProtKB-SubCell"/>
</dbReference>
<feature type="transmembrane region" description="Helical" evidence="6">
    <location>
        <begin position="318"/>
        <end position="335"/>
    </location>
</feature>
<sequence length="505" mass="57182">MIKKYNDNKLIAFNMIWSIVAVAVNYAITFFMTSYVTNTAGAEAFGFVTLSNTLTSYIDVISIALNAFACRYISIAFHKGNIEEANKYFNSVIIADTVLSIFIIAIGIPTIFNLERILNISEELVFDVKILFVLTLLRYTITIIGTVFSVGTFITNRISFSERQKSISYLVQGFFLIFLFGIFGTRIWYVGIALLIASVYVFVTNIHYTRVLTSELRFNISKFDTVAVKKLISLGIWNSINNFGNILNSGLDLIVTNLMLSPSIMGEISIGKSLGTICNSLLESATNSFRPKLLQVYASGNIKTLVSELKKAMKTTGMISNIIFTGFVVCGRDLFRLWLPTQNTEFLYIIAVIVLMSDIIIGVVKPLYYVFTLTKKLKLPCFITITTGIINVISMYILIKYTSLGAYAVVLTTLVLNYVHFFDTPIYAAFCLREKLTTFYSSIIEHFLTCFIQVFLMYWAFFRFPNCNNWLMFVLKCAMVGVGTIVINAIIILLEKYWNRRRQQA</sequence>
<reference evidence="7" key="1">
    <citation type="submission" date="2020-06" db="EMBL/GenBank/DDBJ databases">
        <title>Characterization of fructooligosaccharide metabolism and fructooligosaccharide-degrading enzymes in human commensal butyrate producers.</title>
        <authorList>
            <person name="Tanno H."/>
            <person name="Fujii T."/>
            <person name="Hirano K."/>
            <person name="Maeno S."/>
            <person name="Tonozuka T."/>
            <person name="Sakamoto M."/>
            <person name="Ohkuma M."/>
            <person name="Tochio T."/>
            <person name="Endo A."/>
        </authorList>
    </citation>
    <scope>NUCLEOTIDE SEQUENCE</scope>
    <source>
        <strain evidence="7">JCM 31265</strain>
    </source>
</reference>
<dbReference type="RefSeq" id="WP_055223496.1">
    <property type="nucleotide sequence ID" value="NZ_BLYL01000010.1"/>
</dbReference>
<evidence type="ECO:0000256" key="4">
    <source>
        <dbReference type="ARBA" id="ARBA00022989"/>
    </source>
</evidence>
<evidence type="ECO:0000256" key="1">
    <source>
        <dbReference type="ARBA" id="ARBA00004651"/>
    </source>
</evidence>
<feature type="transmembrane region" description="Helical" evidence="6">
    <location>
        <begin position="189"/>
        <end position="208"/>
    </location>
</feature>
<name>A0AAI9K5T3_9FIRM</name>
<dbReference type="InterPro" id="IPR002797">
    <property type="entry name" value="Polysacc_synth"/>
</dbReference>
<keyword evidence="2" id="KW-1003">Cell membrane</keyword>
<feature type="transmembrane region" description="Helical" evidence="6">
    <location>
        <begin position="166"/>
        <end position="183"/>
    </location>
</feature>
<evidence type="ECO:0000256" key="2">
    <source>
        <dbReference type="ARBA" id="ARBA00022475"/>
    </source>
</evidence>
<evidence type="ECO:0008006" key="9">
    <source>
        <dbReference type="Google" id="ProtNLM"/>
    </source>
</evidence>
<dbReference type="PANTHER" id="PTHR30250:SF26">
    <property type="entry name" value="PSMA PROTEIN"/>
    <property type="match status" value="1"/>
</dbReference>
<evidence type="ECO:0000256" key="6">
    <source>
        <dbReference type="SAM" id="Phobius"/>
    </source>
</evidence>
<dbReference type="Pfam" id="PF01943">
    <property type="entry name" value="Polysacc_synt"/>
    <property type="match status" value="1"/>
</dbReference>
<dbReference type="EMBL" id="BLYL01000010">
    <property type="protein sequence ID" value="GFO94776.1"/>
    <property type="molecule type" value="Genomic_DNA"/>
</dbReference>